<reference evidence="1" key="1">
    <citation type="submission" date="2022-12" db="EMBL/GenBank/DDBJ databases">
        <authorList>
            <person name="Webb A."/>
        </authorList>
    </citation>
    <scope>NUCLEOTIDE SEQUENCE</scope>
    <source>
        <strain evidence="1">Pd1</strain>
    </source>
</reference>
<sequence length="182" mass="20212">MEWQHKLVLKNTEEDIGGNGDFLAGSTATLPIAAQQTMQATVASSRSFLRCFGSGDISLHSEHADGSDVCEHEGHYPYQSRSVDEGYQDKDDEATKSRVYYSDLAASVQPSLEVVDASQNTDDIQVETRVLTREQRDYDPLGYVDEDSLHPMPVDTIHRNICGGLVNCRELDICMLSFGTYN</sequence>
<protein>
    <submittedName>
        <fullName evidence="1">Uncharacterized protein</fullName>
    </submittedName>
</protein>
<keyword evidence="2" id="KW-1185">Reference proteome</keyword>
<proteinExistence type="predicted"/>
<comment type="caution">
    <text evidence="1">The sequence shown here is derived from an EMBL/GenBank/DDBJ whole genome shotgun (WGS) entry which is preliminary data.</text>
</comment>
<dbReference type="Proteomes" id="UP001162029">
    <property type="component" value="Unassembled WGS sequence"/>
</dbReference>
<dbReference type="AlphaFoldDB" id="A0AAV0UN97"/>
<gene>
    <name evidence="1" type="ORF">PDE001_LOCUS6684</name>
</gene>
<name>A0AAV0UN97_9STRA</name>
<dbReference type="EMBL" id="CANTFM010001282">
    <property type="protein sequence ID" value="CAI5737693.1"/>
    <property type="molecule type" value="Genomic_DNA"/>
</dbReference>
<evidence type="ECO:0000313" key="2">
    <source>
        <dbReference type="Proteomes" id="UP001162029"/>
    </source>
</evidence>
<organism evidence="1 2">
    <name type="scientific">Peronospora destructor</name>
    <dbReference type="NCBI Taxonomy" id="86335"/>
    <lineage>
        <taxon>Eukaryota</taxon>
        <taxon>Sar</taxon>
        <taxon>Stramenopiles</taxon>
        <taxon>Oomycota</taxon>
        <taxon>Peronosporomycetes</taxon>
        <taxon>Peronosporales</taxon>
        <taxon>Peronosporaceae</taxon>
        <taxon>Peronospora</taxon>
    </lineage>
</organism>
<evidence type="ECO:0000313" key="1">
    <source>
        <dbReference type="EMBL" id="CAI5737693.1"/>
    </source>
</evidence>
<accession>A0AAV0UN97</accession>